<sequence>MIPASSSTLISIILEIQISISRISF</sequence>
<dbReference type="GeneID" id="28721254"/>
<gene>
    <name evidence="1 2" type="ordered locus">At5g46085</name>
</gene>
<proteinExistence type="predicted"/>
<reference evidence="2 3" key="1">
    <citation type="journal article" date="2000" name="Nature">
        <title>Sequence and analysis of chromosome 5 of the plant Arabidopsis thaliana.</title>
        <authorList>
            <consortium name="Kazusa DNA Research Institute"/>
            <consortium name="Cold Spring Harbor and Washington University in St Louis Sequencing Consortium"/>
            <consortium name="European Union Arabidopsis Genome Sequencing Consortium"/>
            <person name="Tabata S."/>
            <person name="Kaneko T."/>
            <person name="Nakamura Y."/>
            <person name="Kotani H."/>
            <person name="Kato T."/>
            <person name="Asamizu E."/>
            <person name="Miyajima N."/>
            <person name="Sasamoto S."/>
            <person name="Kimura T."/>
            <person name="Hosouchi T."/>
            <person name="Kawashima K."/>
            <person name="Kohara M."/>
            <person name="Matsumoto M."/>
            <person name="Matsuno A."/>
            <person name="Muraki A."/>
            <person name="Nakayama S."/>
            <person name="Nakazaki N."/>
            <person name="Naruo K."/>
            <person name="Okumura S."/>
            <person name="Shinpo S."/>
            <person name="Takeuchi C."/>
            <person name="Wada T."/>
            <person name="Watanabe A."/>
            <person name="Yamada M."/>
            <person name="Yasuda M."/>
            <person name="Sato S."/>
            <person name="de la Bastide M."/>
            <person name="Huang E."/>
            <person name="Spiegel L."/>
            <person name="Gnoj L."/>
            <person name="O'Shaughnessy A."/>
            <person name="Preston R."/>
            <person name="Habermann K."/>
            <person name="Murray J."/>
            <person name="Johnson D."/>
            <person name="Rohlfing T."/>
            <person name="Nelson J."/>
            <person name="Stoneking T."/>
            <person name="Pepin K."/>
            <person name="Spieth J."/>
            <person name="Sekhon M."/>
            <person name="Armstrong J."/>
            <person name="Becker M."/>
            <person name="Belter E."/>
            <person name="Cordum H."/>
            <person name="Cordes M."/>
            <person name="Courtney L."/>
            <person name="Courtney W."/>
            <person name="Dante M."/>
            <person name="Du H."/>
            <person name="Edwards J."/>
            <person name="Fryman J."/>
            <person name="Haakensen B."/>
            <person name="Lamar E."/>
            <person name="Latreille P."/>
            <person name="Leonard S."/>
            <person name="Meyer R."/>
            <person name="Mulvaney E."/>
            <person name="Ozersky P."/>
            <person name="Riley A."/>
            <person name="Strowmatt C."/>
            <person name="Wagner-McPherson C."/>
            <person name="Wollam A."/>
            <person name="Yoakum M."/>
            <person name="Bell M."/>
            <person name="Dedhia N."/>
            <person name="Parnell L."/>
            <person name="Shah R."/>
            <person name="Rodriguez M."/>
            <person name="See L.H."/>
            <person name="Vil D."/>
            <person name="Baker J."/>
            <person name="Kirchoff K."/>
            <person name="Toth K."/>
            <person name="King L."/>
            <person name="Bahret A."/>
            <person name="Miller B."/>
            <person name="Marra M."/>
            <person name="Martienssen R."/>
            <person name="McCombie W.R."/>
            <person name="Wilson R.K."/>
            <person name="Murphy G."/>
            <person name="Bancroft I."/>
            <person name="Volckaert G."/>
            <person name="Wambutt R."/>
            <person name="Dusterhoft A."/>
            <person name="Stiekema W."/>
            <person name="Pohl T."/>
            <person name="Entian K.D."/>
            <person name="Terryn N."/>
            <person name="Hartley N."/>
            <person name="Bent E."/>
            <person name="Johnson S."/>
            <person name="Langham S.A."/>
            <person name="McCullagh B."/>
            <person name="Robben J."/>
            <person name="Grymonprez B."/>
            <person name="Zimmermann W."/>
            <person name="Ramsperger U."/>
            <person name="Wedler H."/>
            <person name="Balke K."/>
            <person name="Wedler E."/>
            <person name="Peters S."/>
            <person name="van Staveren M."/>
            <person name="Dirkse W."/>
            <person name="Mooijman P."/>
            <person name="Lankhorst R.K."/>
            <person name="Weitzenegger T."/>
            <person name="Bothe G."/>
            <person name="Rose M."/>
            <person name="Hauf J."/>
            <person name="Berneiser S."/>
            <person name="Hempel S."/>
            <person name="Feldpausch M."/>
            <person name="Lamberth S."/>
            <person name="Villarroel R."/>
            <person name="Gielen J."/>
            <person name="Ardiles W."/>
            <person name="Bents O."/>
            <person name="Lemcke K."/>
            <person name="Kolesov G."/>
            <person name="Mayer K."/>
            <person name="Rudd S."/>
            <person name="Schoof H."/>
            <person name="Schueller C."/>
            <person name="Zaccaria P."/>
            <person name="Mewes H.W."/>
            <person name="Bevan M."/>
            <person name="Fransz P."/>
        </authorList>
    </citation>
    <scope>NUCLEOTIDE SEQUENCE [LARGE SCALE GENOMIC DNA]</scope>
    <source>
        <strain evidence="3">cv. Columbia</strain>
    </source>
</reference>
<evidence type="ECO:0000313" key="3">
    <source>
        <dbReference type="Proteomes" id="UP000006548"/>
    </source>
</evidence>
<dbReference type="Proteomes" id="UP000006548">
    <property type="component" value="Chromosome 5"/>
</dbReference>
<dbReference type="TAIR" id="AT5G46085"/>
<dbReference type="AlphaFoldDB" id="A0A1P8B9F1"/>
<keyword evidence="3" id="KW-1185">Reference proteome</keyword>
<evidence type="ECO:0000313" key="2">
    <source>
        <dbReference type="EMBL" id="ANM68210.1"/>
    </source>
</evidence>
<accession>A0A1P8B9F1</accession>
<dbReference type="RefSeq" id="NP_001329983.1">
    <property type="nucleotide sequence ID" value="NM_001344657.1"/>
</dbReference>
<organism evidence="2 3">
    <name type="scientific">Arabidopsis thaliana</name>
    <name type="common">Mouse-ear cress</name>
    <dbReference type="NCBI Taxonomy" id="3702"/>
    <lineage>
        <taxon>Eukaryota</taxon>
        <taxon>Viridiplantae</taxon>
        <taxon>Streptophyta</taxon>
        <taxon>Embryophyta</taxon>
        <taxon>Tracheophyta</taxon>
        <taxon>Spermatophyta</taxon>
        <taxon>Magnoliopsida</taxon>
        <taxon>eudicotyledons</taxon>
        <taxon>Gunneridae</taxon>
        <taxon>Pentapetalae</taxon>
        <taxon>rosids</taxon>
        <taxon>malvids</taxon>
        <taxon>Brassicales</taxon>
        <taxon>Brassicaceae</taxon>
        <taxon>Camelineae</taxon>
        <taxon>Arabidopsis</taxon>
    </lineage>
</organism>
<protein>
    <submittedName>
        <fullName evidence="2">Uncharacterized protein</fullName>
    </submittedName>
</protein>
<dbReference type="KEGG" id="ath:AT5G46085"/>
<dbReference type="Araport" id="AT5G46085"/>
<evidence type="ECO:0000313" key="1">
    <source>
        <dbReference type="Araport" id="AT5G46085"/>
    </source>
</evidence>
<dbReference type="EMBL" id="CP002688">
    <property type="protein sequence ID" value="ANM68210.1"/>
    <property type="molecule type" value="Genomic_DNA"/>
</dbReference>
<reference evidence="3" key="2">
    <citation type="journal article" date="2017" name="Plant J.">
        <title>Araport11: a complete reannotation of the Arabidopsis thaliana reference genome.</title>
        <authorList>
            <person name="Cheng C.Y."/>
            <person name="Krishnakumar V."/>
            <person name="Chan A.P."/>
            <person name="Thibaud-Nissen F."/>
            <person name="Schobel S."/>
            <person name="Town C.D."/>
        </authorList>
    </citation>
    <scope>GENOME REANNOTATION</scope>
    <source>
        <strain evidence="3">cv. Columbia</strain>
    </source>
</reference>
<name>A0A1P8B9F1_ARATH</name>
<dbReference type="InParanoid" id="A0A1P8B9F1"/>